<protein>
    <recommendedName>
        <fullName evidence="2">non-specific serine/threonine protein kinase</fullName>
        <ecNumber evidence="2">2.7.11.1</ecNumber>
    </recommendedName>
</protein>
<dbReference type="Proteomes" id="UP000813462">
    <property type="component" value="Unassembled WGS sequence"/>
</dbReference>
<dbReference type="GO" id="GO:0016020">
    <property type="term" value="C:membrane"/>
    <property type="evidence" value="ECO:0007669"/>
    <property type="project" value="UniProtKB-SubCell"/>
</dbReference>
<evidence type="ECO:0000256" key="4">
    <source>
        <dbReference type="ARBA" id="ARBA00022741"/>
    </source>
</evidence>
<dbReference type="AlphaFoldDB" id="A0A978VLJ3"/>
<feature type="transmembrane region" description="Helical" evidence="9">
    <location>
        <begin position="12"/>
        <end position="32"/>
    </location>
</feature>
<evidence type="ECO:0000256" key="2">
    <source>
        <dbReference type="ARBA" id="ARBA00012513"/>
    </source>
</evidence>
<evidence type="ECO:0000256" key="6">
    <source>
        <dbReference type="ARBA" id="ARBA00023180"/>
    </source>
</evidence>
<comment type="catalytic activity">
    <reaction evidence="8">
        <text>L-seryl-[protein] + ATP = O-phospho-L-seryl-[protein] + ADP + H(+)</text>
        <dbReference type="Rhea" id="RHEA:17989"/>
        <dbReference type="Rhea" id="RHEA-COMP:9863"/>
        <dbReference type="Rhea" id="RHEA-COMP:11604"/>
        <dbReference type="ChEBI" id="CHEBI:15378"/>
        <dbReference type="ChEBI" id="CHEBI:29999"/>
        <dbReference type="ChEBI" id="CHEBI:30616"/>
        <dbReference type="ChEBI" id="CHEBI:83421"/>
        <dbReference type="ChEBI" id="CHEBI:456216"/>
        <dbReference type="EC" id="2.7.11.1"/>
    </reaction>
</comment>
<keyword evidence="4" id="KW-0547">Nucleotide-binding</keyword>
<dbReference type="PANTHER" id="PTHR46008">
    <property type="entry name" value="LEAF RUST 10 DISEASE-RESISTANCE LOCUS RECEPTOR-LIKE PROTEIN KINASE-LIKE 1.4"/>
    <property type="match status" value="1"/>
</dbReference>
<dbReference type="InterPro" id="IPR032872">
    <property type="entry name" value="WAK_assoc_C"/>
</dbReference>
<feature type="domain" description="Wall-associated receptor kinase C-terminal" evidence="12">
    <location>
        <begin position="185"/>
        <end position="265"/>
    </location>
</feature>
<proteinExistence type="predicted"/>
<evidence type="ECO:0000313" key="13">
    <source>
        <dbReference type="EMBL" id="KAH7533962.1"/>
    </source>
</evidence>
<feature type="domain" description="Serine-threonine/tyrosine-protein kinase catalytic" evidence="10">
    <location>
        <begin position="282"/>
        <end position="376"/>
    </location>
</feature>
<accession>A0A978VLJ3</accession>
<keyword evidence="6" id="KW-0325">Glycoprotein</keyword>
<dbReference type="EC" id="2.7.11.1" evidence="2"/>
<dbReference type="Gene3D" id="1.10.510.10">
    <property type="entry name" value="Transferase(Phosphotransferase) domain 1"/>
    <property type="match status" value="1"/>
</dbReference>
<dbReference type="EMBL" id="JAEACU010000004">
    <property type="protein sequence ID" value="KAH7533962.1"/>
    <property type="molecule type" value="Genomic_DNA"/>
</dbReference>
<dbReference type="Pfam" id="PF14380">
    <property type="entry name" value="WAK_assoc"/>
    <property type="match status" value="1"/>
</dbReference>
<comment type="catalytic activity">
    <reaction evidence="7">
        <text>L-threonyl-[protein] + ATP = O-phospho-L-threonyl-[protein] + ADP + H(+)</text>
        <dbReference type="Rhea" id="RHEA:46608"/>
        <dbReference type="Rhea" id="RHEA-COMP:11060"/>
        <dbReference type="Rhea" id="RHEA-COMP:11605"/>
        <dbReference type="ChEBI" id="CHEBI:15378"/>
        <dbReference type="ChEBI" id="CHEBI:30013"/>
        <dbReference type="ChEBI" id="CHEBI:30616"/>
        <dbReference type="ChEBI" id="CHEBI:61977"/>
        <dbReference type="ChEBI" id="CHEBI:456216"/>
        <dbReference type="EC" id="2.7.11.1"/>
    </reaction>
</comment>
<comment type="caution">
    <text evidence="13">The sequence shown here is derived from an EMBL/GenBank/DDBJ whole genome shotgun (WGS) entry which is preliminary data.</text>
</comment>
<evidence type="ECO:0000259" key="11">
    <source>
        <dbReference type="Pfam" id="PF13947"/>
    </source>
</evidence>
<evidence type="ECO:0000256" key="7">
    <source>
        <dbReference type="ARBA" id="ARBA00047899"/>
    </source>
</evidence>
<keyword evidence="9" id="KW-0472">Membrane</keyword>
<dbReference type="InterPro" id="IPR025287">
    <property type="entry name" value="WAK_GUB"/>
</dbReference>
<evidence type="ECO:0000259" key="10">
    <source>
        <dbReference type="Pfam" id="PF07714"/>
    </source>
</evidence>
<organism evidence="13 14">
    <name type="scientific">Ziziphus jujuba var. spinosa</name>
    <dbReference type="NCBI Taxonomy" id="714518"/>
    <lineage>
        <taxon>Eukaryota</taxon>
        <taxon>Viridiplantae</taxon>
        <taxon>Streptophyta</taxon>
        <taxon>Embryophyta</taxon>
        <taxon>Tracheophyta</taxon>
        <taxon>Spermatophyta</taxon>
        <taxon>Magnoliopsida</taxon>
        <taxon>eudicotyledons</taxon>
        <taxon>Gunneridae</taxon>
        <taxon>Pentapetalae</taxon>
        <taxon>rosids</taxon>
        <taxon>fabids</taxon>
        <taxon>Rosales</taxon>
        <taxon>Rhamnaceae</taxon>
        <taxon>Paliureae</taxon>
        <taxon>Ziziphus</taxon>
    </lineage>
</organism>
<evidence type="ECO:0000259" key="12">
    <source>
        <dbReference type="Pfam" id="PF14380"/>
    </source>
</evidence>
<keyword evidence="9" id="KW-0812">Transmembrane</keyword>
<gene>
    <name evidence="13" type="ORF">FEM48_Zijuj04G0187200</name>
</gene>
<reference evidence="13" key="1">
    <citation type="journal article" date="2021" name="Front. Plant Sci.">
        <title>Chromosome-Scale Genome Assembly for Chinese Sour Jujube and Insights Into Its Genome Evolution and Domestication Signature.</title>
        <authorList>
            <person name="Shen L.-Y."/>
            <person name="Luo H."/>
            <person name="Wang X.-L."/>
            <person name="Wang X.-M."/>
            <person name="Qiu X.-J."/>
            <person name="Liu H."/>
            <person name="Zhou S.-S."/>
            <person name="Jia K.-H."/>
            <person name="Nie S."/>
            <person name="Bao Y.-T."/>
            <person name="Zhang R.-G."/>
            <person name="Yun Q.-Z."/>
            <person name="Chai Y.-H."/>
            <person name="Lu J.-Y."/>
            <person name="Li Y."/>
            <person name="Zhao S.-W."/>
            <person name="Mao J.-F."/>
            <person name="Jia S.-G."/>
            <person name="Mao Y.-M."/>
        </authorList>
    </citation>
    <scope>NUCLEOTIDE SEQUENCE</scope>
    <source>
        <strain evidence="13">AT0</strain>
        <tissue evidence="13">Leaf</tissue>
    </source>
</reference>
<evidence type="ECO:0000256" key="3">
    <source>
        <dbReference type="ARBA" id="ARBA00022729"/>
    </source>
</evidence>
<dbReference type="GO" id="GO:0005524">
    <property type="term" value="F:ATP binding"/>
    <property type="evidence" value="ECO:0007669"/>
    <property type="project" value="UniProtKB-KW"/>
</dbReference>
<evidence type="ECO:0000256" key="1">
    <source>
        <dbReference type="ARBA" id="ARBA00004167"/>
    </source>
</evidence>
<dbReference type="PANTHER" id="PTHR46008:SF20">
    <property type="entry name" value="PROTEIN KINASE DOMAIN-CONTAINING PROTEIN"/>
    <property type="match status" value="1"/>
</dbReference>
<dbReference type="GO" id="GO:0030247">
    <property type="term" value="F:polysaccharide binding"/>
    <property type="evidence" value="ECO:0007669"/>
    <property type="project" value="InterPro"/>
</dbReference>
<dbReference type="Pfam" id="PF13947">
    <property type="entry name" value="GUB_WAK_bind"/>
    <property type="match status" value="1"/>
</dbReference>
<evidence type="ECO:0000256" key="8">
    <source>
        <dbReference type="ARBA" id="ARBA00048679"/>
    </source>
</evidence>
<evidence type="ECO:0000256" key="9">
    <source>
        <dbReference type="SAM" id="Phobius"/>
    </source>
</evidence>
<comment type="subcellular location">
    <subcellularLocation>
        <location evidence="1">Membrane</location>
        <topology evidence="1">Single-pass membrane protein</topology>
    </subcellularLocation>
</comment>
<evidence type="ECO:0000313" key="14">
    <source>
        <dbReference type="Proteomes" id="UP000813462"/>
    </source>
</evidence>
<dbReference type="InterPro" id="IPR001245">
    <property type="entry name" value="Ser-Thr/Tyr_kinase_cat_dom"/>
</dbReference>
<keyword evidence="9" id="KW-1133">Transmembrane helix</keyword>
<name>A0A978VLJ3_ZIZJJ</name>
<sequence>MVAKLISFSQSFRFSFILFFIISIIITIPLISSTSFNGFSSCINQISCGNLTNVGFPFWGDSRPDGCGYPYLRLECDKNITTIDIINVKYQVLELNLSSQILKLARSDLLARSCASTSLPTVLDPTLFEFAPGYGNINVFYDCSSGFFTLCSTTGKNVSSIETRSAQNVSCSTHTVGGTETRNCNSSQVVSHQYGSSCSSSMTIGVSKIYDHTDTGNHSRIQEALREGFEVKYKVDNEFCSGCSGSGGVCGYGLEAMKPTCFCKNQVSSALETCLPPSSKPGKGAYGCIYKGTQYDGHLVAVKVLNESKSNREEFINEVASMDRTSITLIGFCCEGTRRALIYDYMAIGLLEKFIFNQESSNTTRRLDWKIVYEIALELHVDQNICVVLVT</sequence>
<dbReference type="GO" id="GO:0004674">
    <property type="term" value="F:protein serine/threonine kinase activity"/>
    <property type="evidence" value="ECO:0007669"/>
    <property type="project" value="UniProtKB-EC"/>
</dbReference>
<dbReference type="SUPFAM" id="SSF56112">
    <property type="entry name" value="Protein kinase-like (PK-like)"/>
    <property type="match status" value="1"/>
</dbReference>
<dbReference type="Pfam" id="PF07714">
    <property type="entry name" value="PK_Tyr_Ser-Thr"/>
    <property type="match status" value="1"/>
</dbReference>
<evidence type="ECO:0000256" key="5">
    <source>
        <dbReference type="ARBA" id="ARBA00022840"/>
    </source>
</evidence>
<feature type="domain" description="Wall-associated receptor kinase galacturonan-binding" evidence="11">
    <location>
        <begin position="44"/>
        <end position="106"/>
    </location>
</feature>
<keyword evidence="3" id="KW-0732">Signal</keyword>
<dbReference type="InterPro" id="IPR011009">
    <property type="entry name" value="Kinase-like_dom_sf"/>
</dbReference>
<keyword evidence="5" id="KW-0067">ATP-binding</keyword>